<dbReference type="NCBIfam" id="TIGR02476">
    <property type="entry name" value="BluB"/>
    <property type="match status" value="1"/>
</dbReference>
<feature type="domain" description="Nitroreductase" evidence="4">
    <location>
        <begin position="28"/>
        <end position="184"/>
    </location>
</feature>
<evidence type="ECO:0000259" key="4">
    <source>
        <dbReference type="Pfam" id="PF00881"/>
    </source>
</evidence>
<dbReference type="EC" id="1.13.11.79" evidence="5"/>
<evidence type="ECO:0000256" key="3">
    <source>
        <dbReference type="ARBA" id="ARBA00023002"/>
    </source>
</evidence>
<dbReference type="OrthoDB" id="9782629at2"/>
<dbReference type="GO" id="GO:0102919">
    <property type="term" value="F:5,6-dimethylbenzimidazole synthase activity"/>
    <property type="evidence" value="ECO:0007669"/>
    <property type="project" value="UniProtKB-EC"/>
</dbReference>
<dbReference type="PANTHER" id="PTHR23026:SF90">
    <property type="entry name" value="IODOTYROSINE DEIODINASE 1"/>
    <property type="match status" value="1"/>
</dbReference>
<proteinExistence type="predicted"/>
<dbReference type="RefSeq" id="WP_124144882.1">
    <property type="nucleotide sequence ID" value="NZ_CAWOKI010000045.1"/>
</dbReference>
<keyword evidence="1" id="KW-0285">Flavoprotein</keyword>
<evidence type="ECO:0000313" key="5">
    <source>
        <dbReference type="EMBL" id="RQH35940.1"/>
    </source>
</evidence>
<evidence type="ECO:0000313" key="6">
    <source>
        <dbReference type="Proteomes" id="UP000269154"/>
    </source>
</evidence>
<dbReference type="InterPro" id="IPR029479">
    <property type="entry name" value="Nitroreductase"/>
</dbReference>
<dbReference type="EMBL" id="RCBY01000120">
    <property type="protein sequence ID" value="RQH35940.1"/>
    <property type="molecule type" value="Genomic_DNA"/>
</dbReference>
<accession>A0A3N6QTE9</accession>
<dbReference type="InterPro" id="IPR012825">
    <property type="entry name" value="BluB"/>
</dbReference>
<keyword evidence="2" id="KW-0288">FMN</keyword>
<dbReference type="SUPFAM" id="SSF55469">
    <property type="entry name" value="FMN-dependent nitroreductase-like"/>
    <property type="match status" value="1"/>
</dbReference>
<dbReference type="InterPro" id="IPR050627">
    <property type="entry name" value="Nitroreductase/BluB"/>
</dbReference>
<dbReference type="Gene3D" id="3.40.109.10">
    <property type="entry name" value="NADH Oxidase"/>
    <property type="match status" value="1"/>
</dbReference>
<comment type="caution">
    <text evidence="5">The sequence shown here is derived from an EMBL/GenBank/DDBJ whole genome shotgun (WGS) entry which is preliminary data.</text>
</comment>
<dbReference type="AlphaFoldDB" id="A0A3N6QTE9"/>
<evidence type="ECO:0000256" key="1">
    <source>
        <dbReference type="ARBA" id="ARBA00022630"/>
    </source>
</evidence>
<dbReference type="InterPro" id="IPR000415">
    <property type="entry name" value="Nitroreductase-like"/>
</dbReference>
<keyword evidence="3 5" id="KW-0560">Oxidoreductase</keyword>
<name>A0A3N6QTE9_9CYAN</name>
<evidence type="ECO:0000256" key="2">
    <source>
        <dbReference type="ARBA" id="ARBA00022643"/>
    </source>
</evidence>
<gene>
    <name evidence="5" type="primary">bluB</name>
    <name evidence="5" type="ORF">D5R40_19515</name>
</gene>
<sequence length="214" mass="24438">MKGRIFTEQKRQILEDIIVHRRTEPVAKFINKEIPDLVIERLLFAALHAPSVGFSQPWEFVIIRDPSIKAKIKASFERENEKAEEIFKDRPLPHQFQLIGTGITTTPVNIAVFYKPSSAPVLGQTSMDKVGPYSVCLAIQNLWLMARAENIGLGWVSVLDEEEVKTILNAPPENELIAYLCIGYVTEFTERPQLEIANWEKCKSKAEVIYYNSY</sequence>
<dbReference type="Pfam" id="PF00881">
    <property type="entry name" value="Nitroreductase"/>
    <property type="match status" value="1"/>
</dbReference>
<reference evidence="5 6" key="1">
    <citation type="journal article" date="2018" name="ACS Chem. Biol.">
        <title>Ketoreductase domain dysfunction expands chemodiversity: malyngamide biosynthesis in the cyanobacterium Okeania hirsuta.</title>
        <authorList>
            <person name="Moss N.A."/>
            <person name="Leao T."/>
            <person name="Rankin M."/>
            <person name="McCullough T.M."/>
            <person name="Qu P."/>
            <person name="Korobeynikov A."/>
            <person name="Smith J.L."/>
            <person name="Gerwick L."/>
            <person name="Gerwick W.H."/>
        </authorList>
    </citation>
    <scope>NUCLEOTIDE SEQUENCE [LARGE SCALE GENOMIC DNA]</scope>
    <source>
        <strain evidence="5 6">PAB10Feb10-1</strain>
    </source>
</reference>
<dbReference type="Proteomes" id="UP000269154">
    <property type="component" value="Unassembled WGS sequence"/>
</dbReference>
<organism evidence="5 6">
    <name type="scientific">Okeania hirsuta</name>
    <dbReference type="NCBI Taxonomy" id="1458930"/>
    <lineage>
        <taxon>Bacteria</taxon>
        <taxon>Bacillati</taxon>
        <taxon>Cyanobacteriota</taxon>
        <taxon>Cyanophyceae</taxon>
        <taxon>Oscillatoriophycideae</taxon>
        <taxon>Oscillatoriales</taxon>
        <taxon>Microcoleaceae</taxon>
        <taxon>Okeania</taxon>
    </lineage>
</organism>
<protein>
    <submittedName>
        <fullName evidence="5">5,6-dimethylbenzimidazole synthase</fullName>
        <ecNumber evidence="5">1.13.11.79</ecNumber>
    </submittedName>
</protein>
<dbReference type="PANTHER" id="PTHR23026">
    <property type="entry name" value="NADPH NITROREDUCTASE"/>
    <property type="match status" value="1"/>
</dbReference>
<keyword evidence="6" id="KW-1185">Reference proteome</keyword>